<reference evidence="1 2" key="1">
    <citation type="submission" date="2018-06" db="EMBL/GenBank/DDBJ databases">
        <title>Comparative genomics reveals the genomic features of Rhizophagus irregularis, R. cerebriforme, R. diaphanum and Gigaspora rosea, and their symbiotic lifestyle signature.</title>
        <authorList>
            <person name="Morin E."/>
            <person name="San Clemente H."/>
            <person name="Chen E.C.H."/>
            <person name="De La Providencia I."/>
            <person name="Hainaut M."/>
            <person name="Kuo A."/>
            <person name="Kohler A."/>
            <person name="Murat C."/>
            <person name="Tang N."/>
            <person name="Roy S."/>
            <person name="Loubradou J."/>
            <person name="Henrissat B."/>
            <person name="Grigoriev I.V."/>
            <person name="Corradi N."/>
            <person name="Roux C."/>
            <person name="Martin F.M."/>
        </authorList>
    </citation>
    <scope>NUCLEOTIDE SEQUENCE [LARGE SCALE GENOMIC DNA]</scope>
    <source>
        <strain evidence="1 2">DAOM 194757</strain>
    </source>
</reference>
<protein>
    <recommendedName>
        <fullName evidence="3">SWIM-type domain-containing protein</fullName>
    </recommendedName>
</protein>
<dbReference type="EMBL" id="QKWP01007065">
    <property type="protein sequence ID" value="RIA99829.1"/>
    <property type="molecule type" value="Genomic_DNA"/>
</dbReference>
<evidence type="ECO:0000313" key="1">
    <source>
        <dbReference type="EMBL" id="RIA99829.1"/>
    </source>
</evidence>
<evidence type="ECO:0008006" key="3">
    <source>
        <dbReference type="Google" id="ProtNLM"/>
    </source>
</evidence>
<evidence type="ECO:0000313" key="2">
    <source>
        <dbReference type="Proteomes" id="UP000266673"/>
    </source>
</evidence>
<proteinExistence type="predicted"/>
<dbReference type="AlphaFoldDB" id="A0A397TQX3"/>
<dbReference type="Proteomes" id="UP000266673">
    <property type="component" value="Unassembled WGS sequence"/>
</dbReference>
<keyword evidence="2" id="KW-1185">Reference proteome</keyword>
<gene>
    <name evidence="1" type="ORF">C2G38_2130880</name>
</gene>
<accession>A0A397TQX3</accession>
<dbReference type="OrthoDB" id="5330842at2759"/>
<comment type="caution">
    <text evidence="1">The sequence shown here is derived from an EMBL/GenBank/DDBJ whole genome shotgun (WGS) entry which is preliminary data.</text>
</comment>
<organism evidence="1 2">
    <name type="scientific">Gigaspora rosea</name>
    <dbReference type="NCBI Taxonomy" id="44941"/>
    <lineage>
        <taxon>Eukaryota</taxon>
        <taxon>Fungi</taxon>
        <taxon>Fungi incertae sedis</taxon>
        <taxon>Mucoromycota</taxon>
        <taxon>Glomeromycotina</taxon>
        <taxon>Glomeromycetes</taxon>
        <taxon>Diversisporales</taxon>
        <taxon>Gigasporaceae</taxon>
        <taxon>Gigaspora</taxon>
    </lineage>
</organism>
<dbReference type="STRING" id="44941.A0A397TQX3"/>
<name>A0A397TQX3_9GLOM</name>
<sequence length="278" mass="32703">MIYAMHKRTMIGCEEVIKQAVANCPVPAIKKYLERNYAKNTHRWALWARQHSPFLLQTTSTNPLESYHSELKQMISSHHGLIGTCNKIVTLDTKKRSDSEYVAFEFRTKKISAVGIDYEILDEIHKLPYPVQKLVVKEVLAVEKRLEKGKEPPGLISLDCQCLFFRRYLLPCKHIFHDHIYGTNKLLNSNAWIRFQQMFEDSGFEIYEHRELVKVEQPGRTKEEKAAENRQMAVNELMEWVRDVYWKVEEEGNAEQTNTFIRELNSHIDPVLINRQIR</sequence>